<evidence type="ECO:0000259" key="11">
    <source>
        <dbReference type="Pfam" id="PF08638"/>
    </source>
</evidence>
<keyword evidence="6 9" id="KW-0804">Transcription</keyword>
<dbReference type="KEGG" id="bcom:BAUCODRAFT_62964"/>
<dbReference type="GO" id="GO:0003712">
    <property type="term" value="F:transcription coregulator activity"/>
    <property type="evidence" value="ECO:0007669"/>
    <property type="project" value="UniProtKB-UniRule"/>
</dbReference>
<feature type="compositionally biased region" description="Polar residues" evidence="10">
    <location>
        <begin position="986"/>
        <end position="1001"/>
    </location>
</feature>
<evidence type="ECO:0000256" key="7">
    <source>
        <dbReference type="ARBA" id="ARBA00023242"/>
    </source>
</evidence>
<organism evidence="12 13">
    <name type="scientific">Baudoinia panamericana (strain UAMH 10762)</name>
    <name type="common">Angels' share fungus</name>
    <name type="synonym">Baudoinia compniacensis (strain UAMH 10762)</name>
    <dbReference type="NCBI Taxonomy" id="717646"/>
    <lineage>
        <taxon>Eukaryota</taxon>
        <taxon>Fungi</taxon>
        <taxon>Dikarya</taxon>
        <taxon>Ascomycota</taxon>
        <taxon>Pezizomycotina</taxon>
        <taxon>Dothideomycetes</taxon>
        <taxon>Dothideomycetidae</taxon>
        <taxon>Mycosphaerellales</taxon>
        <taxon>Teratosphaeriaceae</taxon>
        <taxon>Baudoinia</taxon>
    </lineage>
</organism>
<dbReference type="GO" id="GO:0016592">
    <property type="term" value="C:mediator complex"/>
    <property type="evidence" value="ECO:0007669"/>
    <property type="project" value="UniProtKB-UniRule"/>
</dbReference>
<reference evidence="12 13" key="1">
    <citation type="journal article" date="2012" name="PLoS Pathog.">
        <title>Diverse lifestyles and strategies of plant pathogenesis encoded in the genomes of eighteen Dothideomycetes fungi.</title>
        <authorList>
            <person name="Ohm R.A."/>
            <person name="Feau N."/>
            <person name="Henrissat B."/>
            <person name="Schoch C.L."/>
            <person name="Horwitz B.A."/>
            <person name="Barry K.W."/>
            <person name="Condon B.J."/>
            <person name="Copeland A.C."/>
            <person name="Dhillon B."/>
            <person name="Glaser F."/>
            <person name="Hesse C.N."/>
            <person name="Kosti I."/>
            <person name="LaButti K."/>
            <person name="Lindquist E.A."/>
            <person name="Lucas S."/>
            <person name="Salamov A.A."/>
            <person name="Bradshaw R.E."/>
            <person name="Ciuffetti L."/>
            <person name="Hamelin R.C."/>
            <person name="Kema G.H.J."/>
            <person name="Lawrence C."/>
            <person name="Scott J.A."/>
            <person name="Spatafora J.W."/>
            <person name="Turgeon B.G."/>
            <person name="de Wit P.J.G.M."/>
            <person name="Zhong S."/>
            <person name="Goodwin S.B."/>
            <person name="Grigoriev I.V."/>
        </authorList>
    </citation>
    <scope>NUCLEOTIDE SEQUENCE [LARGE SCALE GENOMIC DNA]</scope>
    <source>
        <strain evidence="12 13">UAMH 10762</strain>
    </source>
</reference>
<dbReference type="OrthoDB" id="205099at2759"/>
<dbReference type="AlphaFoldDB" id="M2N7L7"/>
<dbReference type="InterPro" id="IPR055122">
    <property type="entry name" value="Med14_N"/>
</dbReference>
<name>M2N7L7_BAUPA</name>
<evidence type="ECO:0000256" key="8">
    <source>
        <dbReference type="ARBA" id="ARBA00032007"/>
    </source>
</evidence>
<dbReference type="eggNOG" id="KOG1875">
    <property type="taxonomic scope" value="Eukaryota"/>
</dbReference>
<protein>
    <recommendedName>
        <fullName evidence="3 9">Mediator of RNA polymerase II transcription subunit 14</fullName>
    </recommendedName>
    <alternativeName>
        <fullName evidence="8 9">Mediator complex subunit 14</fullName>
    </alternativeName>
</protein>
<gene>
    <name evidence="12" type="ORF">BAUCODRAFT_62964</name>
</gene>
<evidence type="ECO:0000256" key="2">
    <source>
        <dbReference type="ARBA" id="ARBA00007813"/>
    </source>
</evidence>
<evidence type="ECO:0000256" key="5">
    <source>
        <dbReference type="ARBA" id="ARBA00023159"/>
    </source>
</evidence>
<feature type="region of interest" description="Disordered" evidence="10">
    <location>
        <begin position="968"/>
        <end position="1016"/>
    </location>
</feature>
<dbReference type="OMA" id="ITQGYIP"/>
<keyword evidence="13" id="KW-1185">Reference proteome</keyword>
<evidence type="ECO:0000313" key="12">
    <source>
        <dbReference type="EMBL" id="EMD00089.1"/>
    </source>
</evidence>
<accession>M2N7L7</accession>
<evidence type="ECO:0000256" key="3">
    <source>
        <dbReference type="ARBA" id="ARBA00019619"/>
    </source>
</evidence>
<dbReference type="GO" id="GO:0070847">
    <property type="term" value="C:core mediator complex"/>
    <property type="evidence" value="ECO:0007669"/>
    <property type="project" value="TreeGrafter"/>
</dbReference>
<sequence>MALADADLPPQLDQSWRTSEHNKSLGKLMDRLAQQCYMDLNSTLTQMSELGAPGDGAPQVNGALPHDQTDTSELSLRKKRMFMEFAHDQRDRFTKTLVLSDYSRNEEDMAKLIDIKIWQDKQRWAYAHTLEAIGHTKRRMLDFKVPAPNIESAMELLATGKASWVPDLGYIPPKRLSAKQLLSTLRDMNVALATRLNLHDELPPFMNQYTIANGRATFSVSGEFEVDLSVADEDPASPWYFIDVRFLFSPSSDTLNDQLRAHLEPRANEALGRACLQGCYGFLHNFVLTHKINVLRSQAQDLIRSKWFDCIKIESLRRSLIIQYWAGMPGPKSWFEIGISSGTRKSGSNKKSTPTLCVRWFRKGQEVRDEQLQFDWQNLNLEAALMEVISKHCFGKLAMARDGLHTIKDRTAPGSSALSAVMPNPDTTVHDRALSVNIPSLRTPLRVSLEPISGQFSLAPPSRATASAERVLNREVSVDVPRLLATVVCGMAQDLYQRQSELVGWQPIRNVAVPKEKFGTDLWKHSVFSLPNCGQQWGLGITFGLGGETWWVMELKSVKPQDNPDRVSTEVLQAHKLDVTDIFGVPTEISRASLVRVERRAGATISRLVLSRQLDELKVPYDVKKASALTDVKHRRGPDSNEVSFVQFSALMRDTTDKDWKPWARDAVRISYHGRDGSVHAASDGDERALVRHDLRLSIGKDRLPHLRQHFKPTSGADTVMNDNGGLALRLQTPFGEPLLGQVKTRLRSVERLDGYINVLQKLHYTCTFVSLAKLCFTYSKSPELDAQLSFANDGSLPVRLKLEPADSNPHLRIMIMLERCLNSRITNSFIFFASTLSLTLPLLQAFDRLETAHLARRTATAHARGIVWYEVAYRAPLPVCKFSIKSDTKRRNGKAKVFWHLTQHAPRSESTILPEGFEAALKGLWREKGQGWFGVGNGAIADAAGIAVVVMKLDEVMRRFESIADPVEKSGGETAPIEQSAPGKTATNASQPAAQSTASKTAVKVKEEPDVIMLD</sequence>
<keyword evidence="5 9" id="KW-0010">Activator</keyword>
<dbReference type="PANTHER" id="PTHR12809:SF2">
    <property type="entry name" value="MEDIATOR OF RNA POLYMERASE II TRANSCRIPTION SUBUNIT 14"/>
    <property type="match status" value="1"/>
</dbReference>
<evidence type="ECO:0000256" key="6">
    <source>
        <dbReference type="ARBA" id="ARBA00023163"/>
    </source>
</evidence>
<comment type="subcellular location">
    <subcellularLocation>
        <location evidence="1 9">Nucleus</location>
    </subcellularLocation>
</comment>
<feature type="domain" description="Mediator complex subunit MED14 N-terminal" evidence="11">
    <location>
        <begin position="24"/>
        <end position="232"/>
    </location>
</feature>
<evidence type="ECO:0000313" key="13">
    <source>
        <dbReference type="Proteomes" id="UP000011761"/>
    </source>
</evidence>
<keyword evidence="7 9" id="KW-0539">Nucleus</keyword>
<dbReference type="EMBL" id="KB445551">
    <property type="protein sequence ID" value="EMD00089.1"/>
    <property type="molecule type" value="Genomic_DNA"/>
</dbReference>
<dbReference type="Pfam" id="PF08638">
    <property type="entry name" value="Med14"/>
    <property type="match status" value="1"/>
</dbReference>
<evidence type="ECO:0000256" key="10">
    <source>
        <dbReference type="SAM" id="MobiDB-lite"/>
    </source>
</evidence>
<dbReference type="RefSeq" id="XP_007672589.1">
    <property type="nucleotide sequence ID" value="XM_007674399.1"/>
</dbReference>
<comment type="subunit">
    <text evidence="9">Component of the Mediator complex.</text>
</comment>
<comment type="function">
    <text evidence="9">Component of the Mediator complex, a coactivator involved in the regulated transcription of nearly all RNA polymerase II-dependent genes. Mediator functions as a bridge to convey information from gene-specific regulatory proteins to the basal RNA polymerase II transcription machinery. Mediator is recruited to promoters by direct interactions with regulatory proteins and serves as a scaffold for the assembly of a functional preinitiation complex with RNA polymerase II and the general transcription factors.</text>
</comment>
<dbReference type="STRING" id="717646.M2N7L7"/>
<dbReference type="GeneID" id="19116034"/>
<proteinExistence type="inferred from homology"/>
<evidence type="ECO:0000256" key="4">
    <source>
        <dbReference type="ARBA" id="ARBA00023015"/>
    </source>
</evidence>
<evidence type="ECO:0000256" key="9">
    <source>
        <dbReference type="RuleBase" id="RU365082"/>
    </source>
</evidence>
<keyword evidence="4 9" id="KW-0805">Transcription regulation</keyword>
<dbReference type="Proteomes" id="UP000011761">
    <property type="component" value="Unassembled WGS sequence"/>
</dbReference>
<dbReference type="InterPro" id="IPR013947">
    <property type="entry name" value="Mediator_Med14"/>
</dbReference>
<dbReference type="GO" id="GO:0006357">
    <property type="term" value="P:regulation of transcription by RNA polymerase II"/>
    <property type="evidence" value="ECO:0007669"/>
    <property type="project" value="InterPro"/>
</dbReference>
<dbReference type="HOGENOM" id="CLU_003573_0_0_1"/>
<dbReference type="PANTHER" id="PTHR12809">
    <property type="entry name" value="MEDIATOR COMPLEX SUBUNIT"/>
    <property type="match status" value="1"/>
</dbReference>
<comment type="similarity">
    <text evidence="2 9">Belongs to the Mediator complex subunit 14 family.</text>
</comment>
<evidence type="ECO:0000256" key="1">
    <source>
        <dbReference type="ARBA" id="ARBA00004123"/>
    </source>
</evidence>